<accession>A0ABZ2MFJ1</accession>
<gene>
    <name evidence="1" type="ORF">V1351_12885</name>
</gene>
<dbReference type="EMBL" id="CP144913">
    <property type="protein sequence ID" value="WXB75836.1"/>
    <property type="molecule type" value="Genomic_DNA"/>
</dbReference>
<dbReference type="Proteomes" id="UP001382727">
    <property type="component" value="Chromosome"/>
</dbReference>
<sequence length="129" mass="14051">MGLGDDTLAEGPYDTPFGSTTVGGAFDRFYGFDLLVHRWDIGRTAGIDVVFSDRELDQIEEAIAGFGEAIRGEGVCAPAVDLPADASRQEPSHRPHRPRLPLTRLAPACLRPCSRWWGARAVCWVGRGV</sequence>
<name>A0ABZ2MFJ1_9MICO</name>
<keyword evidence="2" id="KW-1185">Reference proteome</keyword>
<evidence type="ECO:0000313" key="1">
    <source>
        <dbReference type="EMBL" id="WXB75836.1"/>
    </source>
</evidence>
<organism evidence="1 2">
    <name type="scientific">Janibacter alittae</name>
    <dbReference type="NCBI Taxonomy" id="3115209"/>
    <lineage>
        <taxon>Bacteria</taxon>
        <taxon>Bacillati</taxon>
        <taxon>Actinomycetota</taxon>
        <taxon>Actinomycetes</taxon>
        <taxon>Micrococcales</taxon>
        <taxon>Intrasporangiaceae</taxon>
        <taxon>Janibacter</taxon>
    </lineage>
</organism>
<evidence type="ECO:0000313" key="2">
    <source>
        <dbReference type="Proteomes" id="UP001382727"/>
    </source>
</evidence>
<dbReference type="RefSeq" id="WP_338748607.1">
    <property type="nucleotide sequence ID" value="NZ_CP144913.1"/>
</dbReference>
<protein>
    <submittedName>
        <fullName evidence="1">Uncharacterized protein</fullName>
    </submittedName>
</protein>
<reference evidence="1 2" key="1">
    <citation type="submission" date="2024-02" db="EMBL/GenBank/DDBJ databases">
        <title>Janibacter sp. nov., isolated from gut of marine sandworm.</title>
        <authorList>
            <person name="Kim B."/>
            <person name="Jun M.O."/>
            <person name="Shin N.-R."/>
        </authorList>
    </citation>
    <scope>NUCLEOTIDE SEQUENCE [LARGE SCALE GENOMIC DNA]</scope>
    <source>
        <strain evidence="1 2">A1S7</strain>
    </source>
</reference>
<proteinExistence type="predicted"/>